<dbReference type="EMBL" id="VKKY01000002">
    <property type="protein sequence ID" value="KAA3438398.1"/>
    <property type="molecule type" value="Genomic_DNA"/>
</dbReference>
<evidence type="ECO:0000313" key="3">
    <source>
        <dbReference type="EMBL" id="KAA3438398.1"/>
    </source>
</evidence>
<comment type="similarity">
    <text evidence="1">Belongs to the ribosome association toxin RatA family.</text>
</comment>
<organism evidence="3 4">
    <name type="scientific">Rufibacter hautae</name>
    <dbReference type="NCBI Taxonomy" id="2595005"/>
    <lineage>
        <taxon>Bacteria</taxon>
        <taxon>Pseudomonadati</taxon>
        <taxon>Bacteroidota</taxon>
        <taxon>Cytophagia</taxon>
        <taxon>Cytophagales</taxon>
        <taxon>Hymenobacteraceae</taxon>
        <taxon>Rufibacter</taxon>
    </lineage>
</organism>
<dbReference type="InterPro" id="IPR023393">
    <property type="entry name" value="START-like_dom_sf"/>
</dbReference>
<gene>
    <name evidence="3" type="ORF">FOA19_14250</name>
</gene>
<accession>A0A5B6TE24</accession>
<name>A0A5B6TE24_9BACT</name>
<evidence type="ECO:0000259" key="2">
    <source>
        <dbReference type="Pfam" id="PF03364"/>
    </source>
</evidence>
<evidence type="ECO:0000313" key="4">
    <source>
        <dbReference type="Proteomes" id="UP000324133"/>
    </source>
</evidence>
<proteinExistence type="inferred from homology"/>
<protein>
    <submittedName>
        <fullName evidence="3">SRPBCC family protein</fullName>
    </submittedName>
</protein>
<dbReference type="InterPro" id="IPR005031">
    <property type="entry name" value="COQ10_START"/>
</dbReference>
<dbReference type="SUPFAM" id="SSF55961">
    <property type="entry name" value="Bet v1-like"/>
    <property type="match status" value="1"/>
</dbReference>
<keyword evidence="4" id="KW-1185">Reference proteome</keyword>
<feature type="domain" description="Coenzyme Q-binding protein COQ10 START" evidence="2">
    <location>
        <begin position="50"/>
        <end position="127"/>
    </location>
</feature>
<dbReference type="Pfam" id="PF03364">
    <property type="entry name" value="Polyketide_cyc"/>
    <property type="match status" value="1"/>
</dbReference>
<dbReference type="Gene3D" id="3.30.530.20">
    <property type="match status" value="1"/>
</dbReference>
<comment type="caution">
    <text evidence="3">The sequence shown here is derived from an EMBL/GenBank/DDBJ whole genome shotgun (WGS) entry which is preliminary data.</text>
</comment>
<dbReference type="CDD" id="cd07820">
    <property type="entry name" value="SRPBCC_3"/>
    <property type="match status" value="1"/>
</dbReference>
<evidence type="ECO:0000256" key="1">
    <source>
        <dbReference type="ARBA" id="ARBA00008918"/>
    </source>
</evidence>
<dbReference type="Proteomes" id="UP000324133">
    <property type="component" value="Unassembled WGS sequence"/>
</dbReference>
<dbReference type="AlphaFoldDB" id="A0A5B6TE24"/>
<dbReference type="OrthoDB" id="9801773at2"/>
<sequence length="164" mass="19049">MPIIRLQTIIKAPIDRCFDLSRSIDLHTLSTQQTNERAVAGVVAGLIDLHETVTWEATHFGIRQKLTSNITELERPHRFVDEMVKGAFKRIWHEHRFEALSADETRMTDTFDYTSPLGFLGKLADVLFLEKYMTRLLLTRNQVIKEVAESNQWKALLQREKVLK</sequence>
<reference evidence="3 4" key="1">
    <citation type="submission" date="2019-07" db="EMBL/GenBank/DDBJ databases">
        <title>Rufibacter sp. nov., isolated from lake sediment.</title>
        <authorList>
            <person name="Qu J.-H."/>
        </authorList>
    </citation>
    <scope>NUCLEOTIDE SEQUENCE [LARGE SCALE GENOMIC DNA]</scope>
    <source>
        <strain evidence="3 4">NBS58-1</strain>
    </source>
</reference>